<evidence type="ECO:0000256" key="2">
    <source>
        <dbReference type="ARBA" id="ARBA00010883"/>
    </source>
</evidence>
<dbReference type="InterPro" id="IPR035704">
    <property type="entry name" value="SNX8/Mvp1_PX"/>
</dbReference>
<dbReference type="KEGG" id="apln:108741876"/>
<dbReference type="RefSeq" id="XP_018332345.1">
    <property type="nucleotide sequence ID" value="XM_018476843.1"/>
</dbReference>
<evidence type="ECO:0000259" key="6">
    <source>
        <dbReference type="PROSITE" id="PS50195"/>
    </source>
</evidence>
<evidence type="ECO:0000256" key="1">
    <source>
        <dbReference type="ARBA" id="ARBA00004287"/>
    </source>
</evidence>
<dbReference type="STRING" id="224129.A0A1W4X8J3"/>
<dbReference type="GO" id="GO:0034498">
    <property type="term" value="P:early endosome to Golgi transport"/>
    <property type="evidence" value="ECO:0007669"/>
    <property type="project" value="TreeGrafter"/>
</dbReference>
<keyword evidence="4" id="KW-0653">Protein transport</keyword>
<protein>
    <submittedName>
        <fullName evidence="8 9">Sorting nexin-8</fullName>
    </submittedName>
</protein>
<evidence type="ECO:0000256" key="3">
    <source>
        <dbReference type="ARBA" id="ARBA00022448"/>
    </source>
</evidence>
<dbReference type="OrthoDB" id="10064318at2759"/>
<dbReference type="PANTHER" id="PTHR46571:SF1">
    <property type="entry name" value="SORTING NEXIN-8"/>
    <property type="match status" value="1"/>
</dbReference>
<dbReference type="CDD" id="cd07597">
    <property type="entry name" value="BAR_SNX8"/>
    <property type="match status" value="1"/>
</dbReference>
<name>A0A1W4X8J3_AGRPL</name>
<evidence type="ECO:0000256" key="4">
    <source>
        <dbReference type="ARBA" id="ARBA00022927"/>
    </source>
</evidence>
<keyword evidence="3" id="KW-0813">Transport</keyword>
<dbReference type="SUPFAM" id="SSF64268">
    <property type="entry name" value="PX domain"/>
    <property type="match status" value="1"/>
</dbReference>
<dbReference type="Gene3D" id="3.30.1520.10">
    <property type="entry name" value="Phox-like domain"/>
    <property type="match status" value="1"/>
</dbReference>
<dbReference type="GO" id="GO:0006886">
    <property type="term" value="P:intracellular protein transport"/>
    <property type="evidence" value="ECO:0007669"/>
    <property type="project" value="TreeGrafter"/>
</dbReference>
<dbReference type="InterPro" id="IPR045734">
    <property type="entry name" value="Snx8_BAR_dom"/>
</dbReference>
<accession>A0A1W4X8J3</accession>
<dbReference type="Pfam" id="PF00787">
    <property type="entry name" value="PX"/>
    <property type="match status" value="1"/>
</dbReference>
<evidence type="ECO:0000313" key="8">
    <source>
        <dbReference type="RefSeq" id="XP_018332344.1"/>
    </source>
</evidence>
<dbReference type="SMART" id="SM00312">
    <property type="entry name" value="PX"/>
    <property type="match status" value="1"/>
</dbReference>
<dbReference type="GO" id="GO:0031901">
    <property type="term" value="C:early endosome membrane"/>
    <property type="evidence" value="ECO:0007669"/>
    <property type="project" value="TreeGrafter"/>
</dbReference>
<gene>
    <name evidence="8 9" type="primary">LOC108741876</name>
</gene>
<evidence type="ECO:0000313" key="7">
    <source>
        <dbReference type="Proteomes" id="UP000192223"/>
    </source>
</evidence>
<sequence length="510" mass="58280">MTTELSAGAIPPIYREIYDISSINGELIHKDVYKCLLSTFNLNTATLNVIWDLTTNCDSCVTRTNLYKGLALVAWAQQGKSPSEKLFDNFTSAEYPTPLLSDLTSVKELKTQLSLRLNPATFGLTYSEIKQLDSVSVELLPEKKGIFIKYYEYVVSSKRFNSRVTRRYTDFVALYDSLLGCFPYRMIPRLPPKRIVSDATFLELRRRGLQRWLTLICRHPVICYDGIISFFLTDKGTDVAQRMREIYRRAPDEFMTSEISAYAKKLLPKNCTEFASSREQVRNLVHVVSRLKQITDNEVERRNSDARDSEEMANQLKNLSTMKGGHINSGNWNQMQKGFTYIAKELTTTSIKIHQHSAMEQITICERLALLLDILLAHRDLCDRLEKGLAHDHQLALSKMLTLKKRKIQGVIRGTDSESVEQLEARMLTQENIITNIELRSDFSLYCVHMETQLVHAYLDTLSPIIGSLITLRVRSNSELADIWRQVLPTAEKFFTFEGGAINGETSISK</sequence>
<proteinExistence type="inferred from homology"/>
<evidence type="ECO:0000256" key="5">
    <source>
        <dbReference type="ARBA" id="ARBA00023136"/>
    </source>
</evidence>
<dbReference type="PROSITE" id="PS50195">
    <property type="entry name" value="PX"/>
    <property type="match status" value="1"/>
</dbReference>
<dbReference type="CDD" id="cd06866">
    <property type="entry name" value="PX_SNX8_Mvp1p_like"/>
    <property type="match status" value="1"/>
</dbReference>
<evidence type="ECO:0000313" key="9">
    <source>
        <dbReference type="RefSeq" id="XP_018332345.1"/>
    </source>
</evidence>
<dbReference type="InterPro" id="IPR036871">
    <property type="entry name" value="PX_dom_sf"/>
</dbReference>
<feature type="domain" description="PX" evidence="6">
    <location>
        <begin position="131"/>
        <end position="238"/>
    </location>
</feature>
<dbReference type="InterPro" id="IPR028662">
    <property type="entry name" value="SNX8/Mvp1"/>
</dbReference>
<dbReference type="GO" id="GO:0035091">
    <property type="term" value="F:phosphatidylinositol binding"/>
    <property type="evidence" value="ECO:0007669"/>
    <property type="project" value="InterPro"/>
</dbReference>
<organism evidence="7 8">
    <name type="scientific">Agrilus planipennis</name>
    <name type="common">Emerald ash borer</name>
    <name type="synonym">Agrilus marcopoli</name>
    <dbReference type="NCBI Taxonomy" id="224129"/>
    <lineage>
        <taxon>Eukaryota</taxon>
        <taxon>Metazoa</taxon>
        <taxon>Ecdysozoa</taxon>
        <taxon>Arthropoda</taxon>
        <taxon>Hexapoda</taxon>
        <taxon>Insecta</taxon>
        <taxon>Pterygota</taxon>
        <taxon>Neoptera</taxon>
        <taxon>Endopterygota</taxon>
        <taxon>Coleoptera</taxon>
        <taxon>Polyphaga</taxon>
        <taxon>Elateriformia</taxon>
        <taxon>Buprestoidea</taxon>
        <taxon>Buprestidae</taxon>
        <taxon>Agrilinae</taxon>
        <taxon>Agrilus</taxon>
    </lineage>
</organism>
<dbReference type="InterPro" id="IPR001683">
    <property type="entry name" value="PX_dom"/>
</dbReference>
<keyword evidence="5" id="KW-0472">Membrane</keyword>
<keyword evidence="7" id="KW-1185">Reference proteome</keyword>
<dbReference type="PANTHER" id="PTHR46571">
    <property type="entry name" value="SORTING NEXIN-8"/>
    <property type="match status" value="1"/>
</dbReference>
<dbReference type="GeneID" id="108741876"/>
<dbReference type="GO" id="GO:0005829">
    <property type="term" value="C:cytosol"/>
    <property type="evidence" value="ECO:0007669"/>
    <property type="project" value="GOC"/>
</dbReference>
<dbReference type="AlphaFoldDB" id="A0A1W4X8J3"/>
<dbReference type="RefSeq" id="XP_018332344.1">
    <property type="nucleotide sequence ID" value="XM_018476842.1"/>
</dbReference>
<comment type="similarity">
    <text evidence="2">Belongs to the sorting nexin family.</text>
</comment>
<reference evidence="8 9" key="1">
    <citation type="submission" date="2025-04" db="UniProtKB">
        <authorList>
            <consortium name="RefSeq"/>
        </authorList>
    </citation>
    <scope>IDENTIFICATION</scope>
    <source>
        <tissue evidence="8 9">Entire body</tissue>
    </source>
</reference>
<dbReference type="Proteomes" id="UP000192223">
    <property type="component" value="Unplaced"/>
</dbReference>
<comment type="subcellular location">
    <subcellularLocation>
        <location evidence="1">Membrane</location>
        <topology evidence="1">Peripheral membrane protein</topology>
        <orientation evidence="1">Cytoplasmic side</orientation>
    </subcellularLocation>
</comment>
<dbReference type="Pfam" id="PF19566">
    <property type="entry name" value="Snx8_BAR_dom"/>
    <property type="match status" value="1"/>
</dbReference>